<organism evidence="1">
    <name type="scientific">Anguilla anguilla</name>
    <name type="common">European freshwater eel</name>
    <name type="synonym">Muraena anguilla</name>
    <dbReference type="NCBI Taxonomy" id="7936"/>
    <lineage>
        <taxon>Eukaryota</taxon>
        <taxon>Metazoa</taxon>
        <taxon>Chordata</taxon>
        <taxon>Craniata</taxon>
        <taxon>Vertebrata</taxon>
        <taxon>Euteleostomi</taxon>
        <taxon>Actinopterygii</taxon>
        <taxon>Neopterygii</taxon>
        <taxon>Teleostei</taxon>
        <taxon>Anguilliformes</taxon>
        <taxon>Anguillidae</taxon>
        <taxon>Anguilla</taxon>
    </lineage>
</organism>
<reference evidence="1" key="2">
    <citation type="journal article" date="2015" name="Fish Shellfish Immunol.">
        <title>Early steps in the European eel (Anguilla anguilla)-Vibrio vulnificus interaction in the gills: Role of the RtxA13 toxin.</title>
        <authorList>
            <person name="Callol A."/>
            <person name="Pajuelo D."/>
            <person name="Ebbesson L."/>
            <person name="Teles M."/>
            <person name="MacKenzie S."/>
            <person name="Amaro C."/>
        </authorList>
    </citation>
    <scope>NUCLEOTIDE SEQUENCE</scope>
</reference>
<reference evidence="1" key="1">
    <citation type="submission" date="2014-11" db="EMBL/GenBank/DDBJ databases">
        <authorList>
            <person name="Amaro Gonzalez C."/>
        </authorList>
    </citation>
    <scope>NUCLEOTIDE SEQUENCE</scope>
</reference>
<protein>
    <submittedName>
        <fullName evidence="1">Uncharacterized protein</fullName>
    </submittedName>
</protein>
<sequence length="30" mass="3671">MSMKLDTILRKRKKKKHILERVKKKTTAIF</sequence>
<name>A0A0E9USE9_ANGAN</name>
<dbReference type="EMBL" id="GBXM01039881">
    <property type="protein sequence ID" value="JAH68696.1"/>
    <property type="molecule type" value="Transcribed_RNA"/>
</dbReference>
<accession>A0A0E9USE9</accession>
<proteinExistence type="predicted"/>
<dbReference type="AlphaFoldDB" id="A0A0E9USE9"/>
<evidence type="ECO:0000313" key="1">
    <source>
        <dbReference type="EMBL" id="JAH68696.1"/>
    </source>
</evidence>